<feature type="domain" description="Kazal-like" evidence="6">
    <location>
        <begin position="311"/>
        <end position="367"/>
    </location>
</feature>
<evidence type="ECO:0000256" key="5">
    <source>
        <dbReference type="SAM" id="SignalP"/>
    </source>
</evidence>
<dbReference type="InterPro" id="IPR036058">
    <property type="entry name" value="Kazal_dom_sf"/>
</dbReference>
<feature type="signal peptide" evidence="5">
    <location>
        <begin position="1"/>
        <end position="18"/>
    </location>
</feature>
<name>A0A9D4F817_DREPO</name>
<evidence type="ECO:0000313" key="8">
    <source>
        <dbReference type="Proteomes" id="UP000828390"/>
    </source>
</evidence>
<dbReference type="CDD" id="cd00104">
    <property type="entry name" value="KAZAL_FS"/>
    <property type="match status" value="2"/>
</dbReference>
<dbReference type="InterPro" id="IPR050653">
    <property type="entry name" value="Prot_Inhib_GrowthFact_Antg"/>
</dbReference>
<feature type="domain" description="Kazal-like" evidence="6">
    <location>
        <begin position="79"/>
        <end position="143"/>
    </location>
</feature>
<evidence type="ECO:0000256" key="3">
    <source>
        <dbReference type="ARBA" id="ARBA00023157"/>
    </source>
</evidence>
<evidence type="ECO:0000256" key="1">
    <source>
        <dbReference type="ARBA" id="ARBA00022690"/>
    </source>
</evidence>
<dbReference type="PROSITE" id="PS51465">
    <property type="entry name" value="KAZAL_2"/>
    <property type="match status" value="3"/>
</dbReference>
<reference evidence="7" key="2">
    <citation type="submission" date="2020-11" db="EMBL/GenBank/DDBJ databases">
        <authorList>
            <person name="McCartney M.A."/>
            <person name="Auch B."/>
            <person name="Kono T."/>
            <person name="Mallez S."/>
            <person name="Becker A."/>
            <person name="Gohl D.M."/>
            <person name="Silverstein K.A.T."/>
            <person name="Koren S."/>
            <person name="Bechman K.B."/>
            <person name="Herman A."/>
            <person name="Abrahante J.E."/>
            <person name="Garbe J."/>
        </authorList>
    </citation>
    <scope>NUCLEOTIDE SEQUENCE</scope>
    <source>
        <strain evidence="7">Duluth1</strain>
        <tissue evidence="7">Whole animal</tissue>
    </source>
</reference>
<keyword evidence="1" id="KW-0646">Protease inhibitor</keyword>
<organism evidence="7 8">
    <name type="scientific">Dreissena polymorpha</name>
    <name type="common">Zebra mussel</name>
    <name type="synonym">Mytilus polymorpha</name>
    <dbReference type="NCBI Taxonomy" id="45954"/>
    <lineage>
        <taxon>Eukaryota</taxon>
        <taxon>Metazoa</taxon>
        <taxon>Spiralia</taxon>
        <taxon>Lophotrochozoa</taxon>
        <taxon>Mollusca</taxon>
        <taxon>Bivalvia</taxon>
        <taxon>Autobranchia</taxon>
        <taxon>Heteroconchia</taxon>
        <taxon>Euheterodonta</taxon>
        <taxon>Imparidentia</taxon>
        <taxon>Neoheterodontei</taxon>
        <taxon>Myida</taxon>
        <taxon>Dreissenoidea</taxon>
        <taxon>Dreissenidae</taxon>
        <taxon>Dreissena</taxon>
    </lineage>
</organism>
<dbReference type="Proteomes" id="UP000828390">
    <property type="component" value="Unassembled WGS sequence"/>
</dbReference>
<keyword evidence="8" id="KW-1185">Reference proteome</keyword>
<sequence length="373" mass="39399">MISLRLSVLFLIFGVVFAATTQAPHETKPTHEPHATHAPHETKPTHEPHATHAPHETKPTHPPPSGGEVDAAIVNIDIHYTDELCLALLLVDCATHVTKGDEQVCGSNGVTYNNHCRFTHAVCETLHFKDHKITFQSHGACPATSAPLSTVAIVNSKRAAATHAPHETKPTHEPHATHAPHETKPPPSGGEVDAAIVNIDIHYNDELCLALLLVDCATHVTKGDEQVCGSNGVTYDNHCRFTHAVCEFLHFNHHKITLQSHGACPATSAPLSTVAIVNTGTSGSVTNATTTSGPATATPMAPATTDAMGSIVQNVFCSNLATISCTGGFDVICGSDGQYYPNQCEISKAKCHDATLTIVTDTTKCQANVGGGK</sequence>
<accession>A0A9D4F817</accession>
<proteinExistence type="predicted"/>
<gene>
    <name evidence="7" type="ORF">DPMN_145129</name>
</gene>
<reference evidence="7" key="1">
    <citation type="journal article" date="2019" name="bioRxiv">
        <title>The Genome of the Zebra Mussel, Dreissena polymorpha: A Resource for Invasive Species Research.</title>
        <authorList>
            <person name="McCartney M.A."/>
            <person name="Auch B."/>
            <person name="Kono T."/>
            <person name="Mallez S."/>
            <person name="Zhang Y."/>
            <person name="Obille A."/>
            <person name="Becker A."/>
            <person name="Abrahante J.E."/>
            <person name="Garbe J."/>
            <person name="Badalamenti J.P."/>
            <person name="Herman A."/>
            <person name="Mangelson H."/>
            <person name="Liachko I."/>
            <person name="Sullivan S."/>
            <person name="Sone E.D."/>
            <person name="Koren S."/>
            <person name="Silverstein K.A.T."/>
            <person name="Beckman K.B."/>
            <person name="Gohl D.M."/>
        </authorList>
    </citation>
    <scope>NUCLEOTIDE SEQUENCE</scope>
    <source>
        <strain evidence="7">Duluth1</strain>
        <tissue evidence="7">Whole animal</tissue>
    </source>
</reference>
<feature type="compositionally biased region" description="Basic and acidic residues" evidence="4">
    <location>
        <begin position="164"/>
        <end position="184"/>
    </location>
</feature>
<dbReference type="SMART" id="SM00280">
    <property type="entry name" value="KAZAL"/>
    <property type="match status" value="3"/>
</dbReference>
<comment type="caution">
    <text evidence="7">The sequence shown here is derived from an EMBL/GenBank/DDBJ whole genome shotgun (WGS) entry which is preliminary data.</text>
</comment>
<dbReference type="PANTHER" id="PTHR10913:SF45">
    <property type="entry name" value="FOLLISTATIN, ISOFORM A-RELATED"/>
    <property type="match status" value="1"/>
</dbReference>
<dbReference type="GO" id="GO:0004867">
    <property type="term" value="F:serine-type endopeptidase inhibitor activity"/>
    <property type="evidence" value="ECO:0007669"/>
    <property type="project" value="UniProtKB-KW"/>
</dbReference>
<feature type="compositionally biased region" description="Basic and acidic residues" evidence="4">
    <location>
        <begin position="25"/>
        <end position="59"/>
    </location>
</feature>
<dbReference type="Pfam" id="PF07648">
    <property type="entry name" value="Kazal_2"/>
    <property type="match status" value="3"/>
</dbReference>
<dbReference type="SUPFAM" id="SSF100895">
    <property type="entry name" value="Kazal-type serine protease inhibitors"/>
    <property type="match status" value="3"/>
</dbReference>
<feature type="region of interest" description="Disordered" evidence="4">
    <location>
        <begin position="157"/>
        <end position="191"/>
    </location>
</feature>
<dbReference type="InterPro" id="IPR002350">
    <property type="entry name" value="Kazal_dom"/>
</dbReference>
<evidence type="ECO:0000256" key="2">
    <source>
        <dbReference type="ARBA" id="ARBA00022900"/>
    </source>
</evidence>
<dbReference type="AlphaFoldDB" id="A0A9D4F817"/>
<evidence type="ECO:0000259" key="6">
    <source>
        <dbReference type="PROSITE" id="PS51465"/>
    </source>
</evidence>
<evidence type="ECO:0000256" key="4">
    <source>
        <dbReference type="SAM" id="MobiDB-lite"/>
    </source>
</evidence>
<dbReference type="EMBL" id="JAIWYP010000007">
    <property type="protein sequence ID" value="KAH3791640.1"/>
    <property type="molecule type" value="Genomic_DNA"/>
</dbReference>
<evidence type="ECO:0000313" key="7">
    <source>
        <dbReference type="EMBL" id="KAH3791640.1"/>
    </source>
</evidence>
<keyword evidence="5" id="KW-0732">Signal</keyword>
<protein>
    <recommendedName>
        <fullName evidence="6">Kazal-like domain-containing protein</fullName>
    </recommendedName>
</protein>
<keyword evidence="2" id="KW-0722">Serine protease inhibitor</keyword>
<dbReference type="PANTHER" id="PTHR10913">
    <property type="entry name" value="FOLLISTATIN-RELATED"/>
    <property type="match status" value="1"/>
</dbReference>
<feature type="region of interest" description="Disordered" evidence="4">
    <location>
        <begin position="24"/>
        <end position="69"/>
    </location>
</feature>
<dbReference type="GO" id="GO:0005576">
    <property type="term" value="C:extracellular region"/>
    <property type="evidence" value="ECO:0007669"/>
    <property type="project" value="TreeGrafter"/>
</dbReference>
<feature type="domain" description="Kazal-like" evidence="6">
    <location>
        <begin position="202"/>
        <end position="266"/>
    </location>
</feature>
<dbReference type="Gene3D" id="3.30.60.30">
    <property type="match status" value="3"/>
</dbReference>
<keyword evidence="3" id="KW-1015">Disulfide bond</keyword>
<feature type="chain" id="PRO_5038986484" description="Kazal-like domain-containing protein" evidence="5">
    <location>
        <begin position="19"/>
        <end position="373"/>
    </location>
</feature>